<dbReference type="STRING" id="105984.A0A427Y136"/>
<dbReference type="InterPro" id="IPR006931">
    <property type="entry name" value="Calcipressin"/>
</dbReference>
<sequence>MSSTTQPQGALGESFETSSSSVRHSRPGSISLPPPPPLDRDEPAADFDTNTLALVLPHQALFAPEALHLLRDAFSGYGPLAHWAPVRGFGRVIIVYERDEDALLAKTHGDWFRLDVDLDAEDDDHEAQKPVDATTQPGEGYFGHSRKPSRTSKGIVLRVYALPRTDLSGADNHLRPPEVERNFLISPPGSPPEGWEPIVEEGPNAAPLADDLRRALEALQLSGRGRGPEVILDEGGVRVEVEDTSHDDVPEWGEEEVQTGGPNIWVAPSQDNGMPTSGFGGLGGSAFPKATIASMMPTARPPPPA</sequence>
<keyword evidence="4" id="KW-1185">Reference proteome</keyword>
<accession>A0A427Y136</accession>
<comment type="caution">
    <text evidence="3">The sequence shown here is derived from an EMBL/GenBank/DDBJ whole genome shotgun (WGS) entry which is preliminary data.</text>
</comment>
<dbReference type="GeneID" id="39590870"/>
<feature type="compositionally biased region" description="Low complexity" evidence="2">
    <location>
        <begin position="14"/>
        <end position="31"/>
    </location>
</feature>
<dbReference type="GO" id="GO:0019722">
    <property type="term" value="P:calcium-mediated signaling"/>
    <property type="evidence" value="ECO:0007669"/>
    <property type="project" value="InterPro"/>
</dbReference>
<dbReference type="GO" id="GO:0008597">
    <property type="term" value="F:calcium-dependent protein serine/threonine phosphatase regulator activity"/>
    <property type="evidence" value="ECO:0007669"/>
    <property type="project" value="TreeGrafter"/>
</dbReference>
<dbReference type="RefSeq" id="XP_028478249.1">
    <property type="nucleotide sequence ID" value="XM_028621797.1"/>
</dbReference>
<organism evidence="3 4">
    <name type="scientific">Apiotrichum porosum</name>
    <dbReference type="NCBI Taxonomy" id="105984"/>
    <lineage>
        <taxon>Eukaryota</taxon>
        <taxon>Fungi</taxon>
        <taxon>Dikarya</taxon>
        <taxon>Basidiomycota</taxon>
        <taxon>Agaricomycotina</taxon>
        <taxon>Tremellomycetes</taxon>
        <taxon>Trichosporonales</taxon>
        <taxon>Trichosporonaceae</taxon>
        <taxon>Apiotrichum</taxon>
    </lineage>
</organism>
<proteinExistence type="inferred from homology"/>
<feature type="region of interest" description="Disordered" evidence="2">
    <location>
        <begin position="1"/>
        <end position="45"/>
    </location>
</feature>
<dbReference type="PANTHER" id="PTHR10300:SF14">
    <property type="entry name" value="PROTEIN SARAH"/>
    <property type="match status" value="1"/>
</dbReference>
<dbReference type="GO" id="GO:0005634">
    <property type="term" value="C:nucleus"/>
    <property type="evidence" value="ECO:0007669"/>
    <property type="project" value="TreeGrafter"/>
</dbReference>
<protein>
    <submittedName>
        <fullName evidence="3">Carbohydrate-binding module 1 protein</fullName>
    </submittedName>
</protein>
<dbReference type="EMBL" id="RSCE01000003">
    <property type="protein sequence ID" value="RSH84801.1"/>
    <property type="molecule type" value="Genomic_DNA"/>
</dbReference>
<evidence type="ECO:0000313" key="3">
    <source>
        <dbReference type="EMBL" id="RSH84801.1"/>
    </source>
</evidence>
<evidence type="ECO:0000256" key="2">
    <source>
        <dbReference type="SAM" id="MobiDB-lite"/>
    </source>
</evidence>
<name>A0A427Y136_9TREE</name>
<dbReference type="GO" id="GO:0005737">
    <property type="term" value="C:cytoplasm"/>
    <property type="evidence" value="ECO:0007669"/>
    <property type="project" value="TreeGrafter"/>
</dbReference>
<dbReference type="Pfam" id="PF04847">
    <property type="entry name" value="Calcipressin"/>
    <property type="match status" value="1"/>
</dbReference>
<dbReference type="Proteomes" id="UP000279236">
    <property type="component" value="Unassembled WGS sequence"/>
</dbReference>
<dbReference type="OrthoDB" id="17212at2759"/>
<dbReference type="PANTHER" id="PTHR10300">
    <property type="entry name" value="CALCIPRESSIN"/>
    <property type="match status" value="1"/>
</dbReference>
<evidence type="ECO:0000256" key="1">
    <source>
        <dbReference type="ARBA" id="ARBA00008209"/>
    </source>
</evidence>
<gene>
    <name evidence="3" type="primary">CBP1</name>
    <name evidence="3" type="ORF">EHS24_006327</name>
</gene>
<feature type="region of interest" description="Disordered" evidence="2">
    <location>
        <begin position="123"/>
        <end position="149"/>
    </location>
</feature>
<comment type="similarity">
    <text evidence="1">Belongs to the RCAN family.</text>
</comment>
<dbReference type="AlphaFoldDB" id="A0A427Y136"/>
<reference evidence="3 4" key="1">
    <citation type="submission" date="2018-11" db="EMBL/GenBank/DDBJ databases">
        <title>Genome sequence of Apiotrichum porosum DSM 27194.</title>
        <authorList>
            <person name="Aliyu H."/>
            <person name="Gorte O."/>
            <person name="Ochsenreither K."/>
        </authorList>
    </citation>
    <scope>NUCLEOTIDE SEQUENCE [LARGE SCALE GENOMIC DNA]</scope>
    <source>
        <strain evidence="3 4">DSM 27194</strain>
    </source>
</reference>
<evidence type="ECO:0000313" key="4">
    <source>
        <dbReference type="Proteomes" id="UP000279236"/>
    </source>
</evidence>